<dbReference type="FunFam" id="3.40.50.1950:FF:000001">
    <property type="entry name" value="Flavin prenyltransferase UbiX"/>
    <property type="match status" value="1"/>
</dbReference>
<evidence type="ECO:0000256" key="6">
    <source>
        <dbReference type="ARBA" id="ARBA00060793"/>
    </source>
</evidence>
<keyword evidence="2 7" id="KW-0285">Flavoprotein</keyword>
<comment type="similarity">
    <text evidence="6 7">Belongs to the UbiX/PAD1 family.</text>
</comment>
<dbReference type="EC" id="2.5.1.129" evidence="7"/>
<dbReference type="InterPro" id="IPR003382">
    <property type="entry name" value="Flavoprotein"/>
</dbReference>
<evidence type="ECO:0000256" key="7">
    <source>
        <dbReference type="HAMAP-Rule" id="MF_01984"/>
    </source>
</evidence>
<dbReference type="AlphaFoldDB" id="A0A4R8ISF2"/>
<dbReference type="Gene3D" id="3.40.50.1950">
    <property type="entry name" value="Flavin prenyltransferase-like"/>
    <property type="match status" value="1"/>
</dbReference>
<dbReference type="NCBIfam" id="NF004685">
    <property type="entry name" value="PRK06029.1"/>
    <property type="match status" value="1"/>
</dbReference>
<gene>
    <name evidence="7" type="primary">ubiX</name>
    <name evidence="9" type="ORF">EDC23_1970</name>
</gene>
<dbReference type="SUPFAM" id="SSF52507">
    <property type="entry name" value="Homo-oligomeric flavin-containing Cys decarboxylases, HFCD"/>
    <property type="match status" value="1"/>
</dbReference>
<protein>
    <recommendedName>
        <fullName evidence="7">Flavin prenyltransferase UbiX</fullName>
        <ecNumber evidence="7">2.5.1.129</ecNumber>
    </recommendedName>
</protein>
<organism evidence="9 10">
    <name type="scientific">Thiohalophilus thiocyanatoxydans</name>
    <dbReference type="NCBI Taxonomy" id="381308"/>
    <lineage>
        <taxon>Bacteria</taxon>
        <taxon>Pseudomonadati</taxon>
        <taxon>Pseudomonadota</taxon>
        <taxon>Gammaproteobacteria</taxon>
        <taxon>Thiohalomonadales</taxon>
        <taxon>Thiohalophilaceae</taxon>
        <taxon>Thiohalophilus</taxon>
    </lineage>
</organism>
<comment type="caution">
    <text evidence="7">Lacks conserved residue(s) required for the propagation of feature annotation.</text>
</comment>
<sequence length="207" mass="22922">MSNSVDRPVILAMTGASGAPYALRLLQCLLEKQRPVYLLVSKAAQMVLQMESDLDIPGRPAEMQTWLSEYYQADSNLLTVFGREQWTASIASGSHNARHMVICPCTTGTLAAVANGNSDNLIERAADVMLKEQRKLIMVVREMPLSVIHLENMLRLARAGATIMPANPGFYYQPQSVEDLVDFVVARILDHLEVEHTLVTRWGEAPG</sequence>
<keyword evidence="1 7" id="KW-0637">Prenyltransferase</keyword>
<feature type="binding site" evidence="7">
    <location>
        <position position="141"/>
    </location>
    <ligand>
        <name>FMN</name>
        <dbReference type="ChEBI" id="CHEBI:58210"/>
    </ligand>
</feature>
<dbReference type="GO" id="GO:0016831">
    <property type="term" value="F:carboxy-lyase activity"/>
    <property type="evidence" value="ECO:0007669"/>
    <property type="project" value="TreeGrafter"/>
</dbReference>
<keyword evidence="10" id="KW-1185">Reference proteome</keyword>
<keyword evidence="3 7" id="KW-0288">FMN</keyword>
<dbReference type="PANTHER" id="PTHR43374:SF1">
    <property type="entry name" value="FLAVIN PRENYLTRANSFERASE PAD1, MITOCHONDRIAL"/>
    <property type="match status" value="1"/>
</dbReference>
<evidence type="ECO:0000256" key="3">
    <source>
        <dbReference type="ARBA" id="ARBA00022643"/>
    </source>
</evidence>
<evidence type="ECO:0000256" key="1">
    <source>
        <dbReference type="ARBA" id="ARBA00022602"/>
    </source>
</evidence>
<dbReference type="HAMAP" id="MF_01984">
    <property type="entry name" value="ubiX_pad"/>
    <property type="match status" value="1"/>
</dbReference>
<dbReference type="EMBL" id="SOQX01000005">
    <property type="protein sequence ID" value="TDY00469.1"/>
    <property type="molecule type" value="Genomic_DNA"/>
</dbReference>
<name>A0A4R8ISF2_9GAMM</name>
<evidence type="ECO:0000313" key="9">
    <source>
        <dbReference type="EMBL" id="TDY00469.1"/>
    </source>
</evidence>
<evidence type="ECO:0000256" key="4">
    <source>
        <dbReference type="ARBA" id="ARBA00022679"/>
    </source>
</evidence>
<dbReference type="Proteomes" id="UP000294914">
    <property type="component" value="Unassembled WGS sequence"/>
</dbReference>
<proteinExistence type="inferred from homology"/>
<evidence type="ECO:0000259" key="8">
    <source>
        <dbReference type="Pfam" id="PF02441"/>
    </source>
</evidence>
<accession>A0A4R8ISF2</accession>
<dbReference type="GO" id="GO:0106141">
    <property type="term" value="F:flavin prenyltransferase activity"/>
    <property type="evidence" value="ECO:0007669"/>
    <property type="project" value="UniProtKB-EC"/>
</dbReference>
<feature type="binding site" evidence="7">
    <location>
        <begin position="106"/>
        <end position="109"/>
    </location>
    <ligand>
        <name>FMN</name>
        <dbReference type="ChEBI" id="CHEBI:58210"/>
    </ligand>
</feature>
<dbReference type="OrthoDB" id="9781577at2"/>
<dbReference type="PANTHER" id="PTHR43374">
    <property type="entry name" value="FLAVIN PRENYLTRANSFERASE"/>
    <property type="match status" value="1"/>
</dbReference>
<feature type="domain" description="Flavoprotein" evidence="8">
    <location>
        <begin position="9"/>
        <end position="192"/>
    </location>
</feature>
<comment type="caution">
    <text evidence="9">The sequence shown here is derived from an EMBL/GenBank/DDBJ whole genome shotgun (WGS) entry which is preliminary data.</text>
</comment>
<comment type="catalytic activity">
    <reaction evidence="5 7">
        <text>dimethylallyl phosphate + FMNH2 = prenylated FMNH2 + phosphate</text>
        <dbReference type="Rhea" id="RHEA:37743"/>
        <dbReference type="ChEBI" id="CHEBI:43474"/>
        <dbReference type="ChEBI" id="CHEBI:57618"/>
        <dbReference type="ChEBI" id="CHEBI:87467"/>
        <dbReference type="ChEBI" id="CHEBI:88052"/>
        <dbReference type="EC" id="2.5.1.129"/>
    </reaction>
</comment>
<dbReference type="RefSeq" id="WP_134084002.1">
    <property type="nucleotide sequence ID" value="NZ_SOQX01000005.1"/>
</dbReference>
<evidence type="ECO:0000313" key="10">
    <source>
        <dbReference type="Proteomes" id="UP000294914"/>
    </source>
</evidence>
<feature type="binding site" evidence="7">
    <location>
        <begin position="15"/>
        <end position="17"/>
    </location>
    <ligand>
        <name>FMN</name>
        <dbReference type="ChEBI" id="CHEBI:58210"/>
    </ligand>
</feature>
<evidence type="ECO:0000256" key="2">
    <source>
        <dbReference type="ARBA" id="ARBA00022630"/>
    </source>
</evidence>
<dbReference type="InterPro" id="IPR036551">
    <property type="entry name" value="Flavin_trans-like"/>
</dbReference>
<dbReference type="Pfam" id="PF02441">
    <property type="entry name" value="Flavoprotein"/>
    <property type="match status" value="1"/>
</dbReference>
<feature type="binding site" evidence="7">
    <location>
        <position position="187"/>
    </location>
    <ligand>
        <name>dimethylallyl phosphate</name>
        <dbReference type="ChEBI" id="CHEBI:88052"/>
    </ligand>
</feature>
<evidence type="ECO:0000256" key="5">
    <source>
        <dbReference type="ARBA" id="ARBA00050612"/>
    </source>
</evidence>
<feature type="binding site" evidence="7">
    <location>
        <position position="171"/>
    </location>
    <ligand>
        <name>dimethylallyl phosphate</name>
        <dbReference type="ChEBI" id="CHEBI:88052"/>
    </ligand>
</feature>
<dbReference type="InterPro" id="IPR004507">
    <property type="entry name" value="UbiX-like"/>
</dbReference>
<feature type="binding site" evidence="7">
    <location>
        <position position="41"/>
    </location>
    <ligand>
        <name>FMN</name>
        <dbReference type="ChEBI" id="CHEBI:58210"/>
    </ligand>
</feature>
<keyword evidence="4 7" id="KW-0808">Transferase</keyword>
<comment type="function">
    <text evidence="7">Flavin prenyltransferase that catalyzes the synthesis of the prenylated FMN cofactor (prenyl-FMN) for 4-hydroxy-3-polyprenylbenzoic acid decarboxylase UbiD. The prenyltransferase is metal-independent and links a dimethylallyl moiety from dimethylallyl monophosphate (DMAP) to the flavin N5 and C6 atoms of FMN.</text>
</comment>
<reference evidence="9 10" key="1">
    <citation type="submission" date="2019-03" db="EMBL/GenBank/DDBJ databases">
        <title>Genomic Encyclopedia of Type Strains, Phase IV (KMG-IV): sequencing the most valuable type-strain genomes for metagenomic binning, comparative biology and taxonomic classification.</title>
        <authorList>
            <person name="Goeker M."/>
        </authorList>
    </citation>
    <scope>NUCLEOTIDE SEQUENCE [LARGE SCALE GENOMIC DNA]</scope>
    <source>
        <strain evidence="9 10">DSM 16326</strain>
    </source>
</reference>
<dbReference type="NCBIfam" id="TIGR00421">
    <property type="entry name" value="ubiX_pad"/>
    <property type="match status" value="1"/>
</dbReference>